<evidence type="ECO:0000313" key="2">
    <source>
        <dbReference type="EMBL" id="EKC41013.1"/>
    </source>
</evidence>
<dbReference type="EMBL" id="JH823218">
    <property type="protein sequence ID" value="EKC41013.1"/>
    <property type="molecule type" value="Genomic_DNA"/>
</dbReference>
<name>K1R5N2_MAGGI</name>
<reference evidence="2" key="1">
    <citation type="journal article" date="2012" name="Nature">
        <title>The oyster genome reveals stress adaptation and complexity of shell formation.</title>
        <authorList>
            <person name="Zhang G."/>
            <person name="Fang X."/>
            <person name="Guo X."/>
            <person name="Li L."/>
            <person name="Luo R."/>
            <person name="Xu F."/>
            <person name="Yang P."/>
            <person name="Zhang L."/>
            <person name="Wang X."/>
            <person name="Qi H."/>
            <person name="Xiong Z."/>
            <person name="Que H."/>
            <person name="Xie Y."/>
            <person name="Holland P.W."/>
            <person name="Paps J."/>
            <person name="Zhu Y."/>
            <person name="Wu F."/>
            <person name="Chen Y."/>
            <person name="Wang J."/>
            <person name="Peng C."/>
            <person name="Meng J."/>
            <person name="Yang L."/>
            <person name="Liu J."/>
            <person name="Wen B."/>
            <person name="Zhang N."/>
            <person name="Huang Z."/>
            <person name="Zhu Q."/>
            <person name="Feng Y."/>
            <person name="Mount A."/>
            <person name="Hedgecock D."/>
            <person name="Xu Z."/>
            <person name="Liu Y."/>
            <person name="Domazet-Loso T."/>
            <person name="Du Y."/>
            <person name="Sun X."/>
            <person name="Zhang S."/>
            <person name="Liu B."/>
            <person name="Cheng P."/>
            <person name="Jiang X."/>
            <person name="Li J."/>
            <person name="Fan D."/>
            <person name="Wang W."/>
            <person name="Fu W."/>
            <person name="Wang T."/>
            <person name="Wang B."/>
            <person name="Zhang J."/>
            <person name="Peng Z."/>
            <person name="Li Y."/>
            <person name="Li N."/>
            <person name="Wang J."/>
            <person name="Chen M."/>
            <person name="He Y."/>
            <person name="Tan F."/>
            <person name="Song X."/>
            <person name="Zheng Q."/>
            <person name="Huang R."/>
            <person name="Yang H."/>
            <person name="Du X."/>
            <person name="Chen L."/>
            <person name="Yang M."/>
            <person name="Gaffney P.M."/>
            <person name="Wang S."/>
            <person name="Luo L."/>
            <person name="She Z."/>
            <person name="Ming Y."/>
            <person name="Huang W."/>
            <person name="Zhang S."/>
            <person name="Huang B."/>
            <person name="Zhang Y."/>
            <person name="Qu T."/>
            <person name="Ni P."/>
            <person name="Miao G."/>
            <person name="Wang J."/>
            <person name="Wang Q."/>
            <person name="Steinberg C.E."/>
            <person name="Wang H."/>
            <person name="Li N."/>
            <person name="Qian L."/>
            <person name="Zhang G."/>
            <person name="Li Y."/>
            <person name="Yang H."/>
            <person name="Liu X."/>
            <person name="Wang J."/>
            <person name="Yin Y."/>
            <person name="Wang J."/>
        </authorList>
    </citation>
    <scope>NUCLEOTIDE SEQUENCE [LARGE SCALE GENOMIC DNA]</scope>
    <source>
        <strain evidence="2">05x7-T-G4-1.051#20</strain>
    </source>
</reference>
<proteinExistence type="predicted"/>
<accession>K1R5N2</accession>
<sequence length="163" mass="19027">MAASVYRKFKGFIPHRRKKEQCPNSYPANEHFECYCPIHQKRKEVLLMAENDEVFFRPRTAMESPDKDNSLLEEIVKFNVEKSERLERSWGRRALSFKLPRSWRTTSNKSISGRGGLEGTSPSSRLLLQNPPQRRDSFLYRPDSDYDLSPKSMSRHSSVQSDV</sequence>
<gene>
    <name evidence="2" type="ORF">CGI_10025317</name>
</gene>
<dbReference type="HOGENOM" id="CLU_1628635_0_0_1"/>
<evidence type="ECO:0000256" key="1">
    <source>
        <dbReference type="SAM" id="MobiDB-lite"/>
    </source>
</evidence>
<organism evidence="2">
    <name type="scientific">Magallana gigas</name>
    <name type="common">Pacific oyster</name>
    <name type="synonym">Crassostrea gigas</name>
    <dbReference type="NCBI Taxonomy" id="29159"/>
    <lineage>
        <taxon>Eukaryota</taxon>
        <taxon>Metazoa</taxon>
        <taxon>Spiralia</taxon>
        <taxon>Lophotrochozoa</taxon>
        <taxon>Mollusca</taxon>
        <taxon>Bivalvia</taxon>
        <taxon>Autobranchia</taxon>
        <taxon>Pteriomorphia</taxon>
        <taxon>Ostreida</taxon>
        <taxon>Ostreoidea</taxon>
        <taxon>Ostreidae</taxon>
        <taxon>Magallana</taxon>
    </lineage>
</organism>
<feature type="compositionally biased region" description="Polar residues" evidence="1">
    <location>
        <begin position="120"/>
        <end position="132"/>
    </location>
</feature>
<protein>
    <submittedName>
        <fullName evidence="2">cAMP-specific 3',5'-cyclic phosphodiesterase</fullName>
    </submittedName>
</protein>
<dbReference type="InParanoid" id="K1R5N2"/>
<feature type="compositionally biased region" description="Polar residues" evidence="1">
    <location>
        <begin position="151"/>
        <end position="163"/>
    </location>
</feature>
<feature type="compositionally biased region" description="Basic and acidic residues" evidence="1">
    <location>
        <begin position="133"/>
        <end position="144"/>
    </location>
</feature>
<feature type="region of interest" description="Disordered" evidence="1">
    <location>
        <begin position="105"/>
        <end position="163"/>
    </location>
</feature>
<dbReference type="AlphaFoldDB" id="K1R5N2"/>